<accession>A0AAF0Y327</accession>
<dbReference type="Proteomes" id="UP000827549">
    <property type="component" value="Chromosome 2"/>
</dbReference>
<dbReference type="EMBL" id="CP086715">
    <property type="protein sequence ID" value="WOO79413.1"/>
    <property type="molecule type" value="Genomic_DNA"/>
</dbReference>
<dbReference type="AlphaFoldDB" id="A0AAF0Y327"/>
<gene>
    <name evidence="1" type="ORF">LOC62_02G002935</name>
</gene>
<reference evidence="1" key="1">
    <citation type="submission" date="2023-10" db="EMBL/GenBank/DDBJ databases">
        <authorList>
            <person name="Noh H."/>
        </authorList>
    </citation>
    <scope>NUCLEOTIDE SEQUENCE</scope>
    <source>
        <strain evidence="1">DUCC4014</strain>
    </source>
</reference>
<protein>
    <submittedName>
        <fullName evidence="1">Uncharacterized protein</fullName>
    </submittedName>
</protein>
<keyword evidence="2" id="KW-1185">Reference proteome</keyword>
<name>A0AAF0Y327_9TREE</name>
<proteinExistence type="predicted"/>
<organism evidence="1 2">
    <name type="scientific">Vanrija pseudolonga</name>
    <dbReference type="NCBI Taxonomy" id="143232"/>
    <lineage>
        <taxon>Eukaryota</taxon>
        <taxon>Fungi</taxon>
        <taxon>Dikarya</taxon>
        <taxon>Basidiomycota</taxon>
        <taxon>Agaricomycotina</taxon>
        <taxon>Tremellomycetes</taxon>
        <taxon>Trichosporonales</taxon>
        <taxon>Trichosporonaceae</taxon>
        <taxon>Vanrija</taxon>
    </lineage>
</organism>
<dbReference type="RefSeq" id="XP_062625445.1">
    <property type="nucleotide sequence ID" value="XM_062769461.1"/>
</dbReference>
<evidence type="ECO:0000313" key="2">
    <source>
        <dbReference type="Proteomes" id="UP000827549"/>
    </source>
</evidence>
<evidence type="ECO:0000313" key="1">
    <source>
        <dbReference type="EMBL" id="WOO79413.1"/>
    </source>
</evidence>
<sequence length="99" mass="11410">MLKVCMKDLIAKELAIHGAQHQTGQEVVLRSISTKPIEFTANSVRRWHGDHIRPNELRVHLTSEDIVVTHTLSLTTRSTCCAVKRYLERFCGYDYDKIE</sequence>
<dbReference type="GeneID" id="87806182"/>